<protein>
    <recommendedName>
        <fullName evidence="4">DUF1640 domain-containing protein</fullName>
    </recommendedName>
</protein>
<sequence length="113" mass="12703">MQVSLYQALKDVNISDEKAEKAVKTLEGYITVSIADATAPIMMKLDAMDAANKARFESMDAANKARFDSIENSNKTRFDSIERRFDSFKWTFSAILTVCSIGLAVLNYFVNHH</sequence>
<feature type="transmembrane region" description="Helical" evidence="1">
    <location>
        <begin position="90"/>
        <end position="110"/>
    </location>
</feature>
<evidence type="ECO:0000313" key="3">
    <source>
        <dbReference type="Proteomes" id="UP000677812"/>
    </source>
</evidence>
<evidence type="ECO:0000256" key="1">
    <source>
        <dbReference type="SAM" id="Phobius"/>
    </source>
</evidence>
<keyword evidence="1" id="KW-0812">Transmembrane</keyword>
<proteinExistence type="predicted"/>
<accession>A0ABS5EA43</accession>
<keyword evidence="1" id="KW-0472">Membrane</keyword>
<comment type="caution">
    <text evidence="2">The sequence shown here is derived from an EMBL/GenBank/DDBJ whole genome shotgun (WGS) entry which is preliminary data.</text>
</comment>
<organism evidence="2 3">
    <name type="scientific">Neokomagataea anthophila</name>
    <dbReference type="NCBI Taxonomy" id="2826925"/>
    <lineage>
        <taxon>Bacteria</taxon>
        <taxon>Pseudomonadati</taxon>
        <taxon>Pseudomonadota</taxon>
        <taxon>Alphaproteobacteria</taxon>
        <taxon>Acetobacterales</taxon>
        <taxon>Acetobacteraceae</taxon>
        <taxon>Neokomagataea</taxon>
    </lineage>
</organism>
<evidence type="ECO:0000313" key="2">
    <source>
        <dbReference type="EMBL" id="MBR0560749.1"/>
    </source>
</evidence>
<dbReference type="RefSeq" id="WP_211683441.1">
    <property type="nucleotide sequence ID" value="NZ_JAGRQH010000021.1"/>
</dbReference>
<keyword evidence="3" id="KW-1185">Reference proteome</keyword>
<keyword evidence="1" id="KW-1133">Transmembrane helix</keyword>
<dbReference type="Proteomes" id="UP000677812">
    <property type="component" value="Unassembled WGS sequence"/>
</dbReference>
<evidence type="ECO:0008006" key="4">
    <source>
        <dbReference type="Google" id="ProtNLM"/>
    </source>
</evidence>
<reference evidence="2 3" key="1">
    <citation type="submission" date="2021-04" db="EMBL/GenBank/DDBJ databases">
        <title>The complete genome sequence of Neokomagataea sp. TBRC 2177.</title>
        <authorList>
            <person name="Charoenyingcharoen P."/>
            <person name="Yukphan P."/>
        </authorList>
    </citation>
    <scope>NUCLEOTIDE SEQUENCE [LARGE SCALE GENOMIC DNA]</scope>
    <source>
        <strain evidence="2 3">TBRC 2177</strain>
    </source>
</reference>
<dbReference type="EMBL" id="JAGRQH010000021">
    <property type="protein sequence ID" value="MBR0560749.1"/>
    <property type="molecule type" value="Genomic_DNA"/>
</dbReference>
<name>A0ABS5EA43_9PROT</name>
<gene>
    <name evidence="2" type="ORF">KB213_11920</name>
</gene>